<evidence type="ECO:0000256" key="5">
    <source>
        <dbReference type="ARBA" id="ARBA00022898"/>
    </source>
</evidence>
<gene>
    <name evidence="13" type="primary">nspC</name>
    <name evidence="13" type="ORF">SMSP2_00205</name>
</gene>
<dbReference type="Gene3D" id="2.40.37.10">
    <property type="entry name" value="Lyase, Ornithine Decarboxylase, Chain A, domain 1"/>
    <property type="match status" value="1"/>
</dbReference>
<keyword evidence="4" id="KW-0210">Decarboxylase</keyword>
<dbReference type="SUPFAM" id="SSF50621">
    <property type="entry name" value="Alanine racemase C-terminal domain-like"/>
    <property type="match status" value="1"/>
</dbReference>
<dbReference type="GO" id="GO:0045312">
    <property type="term" value="P:nor-spermidine biosynthetic process"/>
    <property type="evidence" value="ECO:0007669"/>
    <property type="project" value="InterPro"/>
</dbReference>
<evidence type="ECO:0000256" key="11">
    <source>
        <dbReference type="PIRSR" id="PIRSR038941-1"/>
    </source>
</evidence>
<evidence type="ECO:0000256" key="6">
    <source>
        <dbReference type="ARBA" id="ARBA00023066"/>
    </source>
</evidence>
<dbReference type="InterPro" id="IPR022643">
    <property type="entry name" value="De-COase2_C"/>
</dbReference>
<dbReference type="NCBIfam" id="TIGR01047">
    <property type="entry name" value="nspC"/>
    <property type="match status" value="1"/>
</dbReference>
<dbReference type="Gene3D" id="3.20.20.10">
    <property type="entry name" value="Alanine racemase"/>
    <property type="match status" value="1"/>
</dbReference>
<dbReference type="CDD" id="cd06829">
    <property type="entry name" value="PLPDE_III_CANSDC"/>
    <property type="match status" value="1"/>
</dbReference>
<keyword evidence="14" id="KW-1185">Reference proteome</keyword>
<feature type="binding site" evidence="11">
    <location>
        <position position="242"/>
    </location>
    <ligand>
        <name>substrate</name>
    </ligand>
</feature>
<evidence type="ECO:0000313" key="14">
    <source>
        <dbReference type="Proteomes" id="UP000188181"/>
    </source>
</evidence>
<organism evidence="13 14">
    <name type="scientific">Limihaloglobus sulfuriphilus</name>
    <dbReference type="NCBI Taxonomy" id="1851148"/>
    <lineage>
        <taxon>Bacteria</taxon>
        <taxon>Pseudomonadati</taxon>
        <taxon>Planctomycetota</taxon>
        <taxon>Phycisphaerae</taxon>
        <taxon>Sedimentisphaerales</taxon>
        <taxon>Sedimentisphaeraceae</taxon>
        <taxon>Limihaloglobus</taxon>
    </lineage>
</organism>
<accession>A0A1Q2MB12</accession>
<dbReference type="OrthoDB" id="9802241at2"/>
<dbReference type="InterPro" id="IPR005730">
    <property type="entry name" value="Nsp_de-COase"/>
</dbReference>
<evidence type="ECO:0000256" key="3">
    <source>
        <dbReference type="ARBA" id="ARBA00013633"/>
    </source>
</evidence>
<proteinExistence type="inferred from homology"/>
<evidence type="ECO:0000256" key="9">
    <source>
        <dbReference type="ARBA" id="ARBA00047351"/>
    </source>
</evidence>
<reference evidence="14" key="1">
    <citation type="submission" date="2017-02" db="EMBL/GenBank/DDBJ databases">
        <title>Comparative genomics and description of representatives of a novel lineage of planctomycetes thriving in anoxic sediments.</title>
        <authorList>
            <person name="Spring S."/>
            <person name="Bunk B."/>
            <person name="Sproer C."/>
        </authorList>
    </citation>
    <scope>NUCLEOTIDE SEQUENCE [LARGE SCALE GENOMIC DNA]</scope>
    <source>
        <strain evidence="14">SM-Chi-D1</strain>
    </source>
</reference>
<dbReference type="Proteomes" id="UP000188181">
    <property type="component" value="Chromosome"/>
</dbReference>
<comment type="catalytic activity">
    <reaction evidence="10">
        <text>carboxynorspermidine + H(+) = norspermidine + CO2</text>
        <dbReference type="Rhea" id="RHEA:34099"/>
        <dbReference type="ChEBI" id="CHEBI:15378"/>
        <dbReference type="ChEBI" id="CHEBI:16526"/>
        <dbReference type="ChEBI" id="CHEBI:57920"/>
        <dbReference type="ChEBI" id="CHEBI:65070"/>
        <dbReference type="EC" id="4.1.1.96"/>
    </reaction>
</comment>
<dbReference type="InterPro" id="IPR029066">
    <property type="entry name" value="PLP-binding_barrel"/>
</dbReference>
<dbReference type="GO" id="GO:0008295">
    <property type="term" value="P:spermidine biosynthetic process"/>
    <property type="evidence" value="ECO:0007669"/>
    <property type="project" value="UniProtKB-KW"/>
</dbReference>
<dbReference type="SUPFAM" id="SSF51419">
    <property type="entry name" value="PLP-binding barrel"/>
    <property type="match status" value="1"/>
</dbReference>
<dbReference type="PIRSF" id="PIRSF038941">
    <property type="entry name" value="NspC"/>
    <property type="match status" value="1"/>
</dbReference>
<dbReference type="GO" id="GO:0008836">
    <property type="term" value="F:diaminopimelate decarboxylase activity"/>
    <property type="evidence" value="ECO:0007669"/>
    <property type="project" value="TreeGrafter"/>
</dbReference>
<dbReference type="FunFam" id="3.20.20.10:FF:000012">
    <property type="entry name" value="Carboxynorspermidine/carboxyspermidine decarboxylase"/>
    <property type="match status" value="1"/>
</dbReference>
<dbReference type="AlphaFoldDB" id="A0A1Q2MB12"/>
<feature type="domain" description="Orn/DAP/Arg decarboxylase 2 C-terminal" evidence="12">
    <location>
        <begin position="13"/>
        <end position="334"/>
    </location>
</feature>
<dbReference type="GO" id="GO:0009089">
    <property type="term" value="P:lysine biosynthetic process via diaminopimelate"/>
    <property type="evidence" value="ECO:0007669"/>
    <property type="project" value="TreeGrafter"/>
</dbReference>
<protein>
    <recommendedName>
        <fullName evidence="3">Carboxynorspermidine/carboxyspermidine decarboxylase</fullName>
        <ecNumber evidence="2">4.1.1.96</ecNumber>
    </recommendedName>
</protein>
<comment type="similarity">
    <text evidence="8">Belongs to the Orn/Lys/Arg decarboxylase class-II family. NspC subfamily.</text>
</comment>
<evidence type="ECO:0000256" key="1">
    <source>
        <dbReference type="ARBA" id="ARBA00001933"/>
    </source>
</evidence>
<evidence type="ECO:0000313" key="13">
    <source>
        <dbReference type="EMBL" id="AQQ69871.1"/>
    </source>
</evidence>
<keyword evidence="7 13" id="KW-0456">Lyase</keyword>
<dbReference type="STRING" id="1851148.SMSP2_00205"/>
<dbReference type="Pfam" id="PF00278">
    <property type="entry name" value="Orn_DAP_Arg_deC"/>
    <property type="match status" value="1"/>
</dbReference>
<evidence type="ECO:0000256" key="8">
    <source>
        <dbReference type="ARBA" id="ARBA00025802"/>
    </source>
</evidence>
<dbReference type="PANTHER" id="PTHR43727">
    <property type="entry name" value="DIAMINOPIMELATE DECARBOXYLASE"/>
    <property type="match status" value="1"/>
</dbReference>
<evidence type="ECO:0000256" key="2">
    <source>
        <dbReference type="ARBA" id="ARBA00012259"/>
    </source>
</evidence>
<evidence type="ECO:0000256" key="10">
    <source>
        <dbReference type="ARBA" id="ARBA00047389"/>
    </source>
</evidence>
<evidence type="ECO:0000256" key="7">
    <source>
        <dbReference type="ARBA" id="ARBA00023239"/>
    </source>
</evidence>
<evidence type="ECO:0000259" key="12">
    <source>
        <dbReference type="Pfam" id="PF00278"/>
    </source>
</evidence>
<dbReference type="RefSeq" id="WP_146682175.1">
    <property type="nucleotide sequence ID" value="NZ_CP019646.1"/>
</dbReference>
<dbReference type="InterPro" id="IPR009006">
    <property type="entry name" value="Ala_racemase/Decarboxylase_C"/>
</dbReference>
<evidence type="ECO:0000256" key="4">
    <source>
        <dbReference type="ARBA" id="ARBA00022793"/>
    </source>
</evidence>
<dbReference type="PANTHER" id="PTHR43727:SF1">
    <property type="entry name" value="CARBOXYNORSPERMIDINE_CARBOXYSPERMIDINE DECARBOXYLASE"/>
    <property type="match status" value="1"/>
</dbReference>
<sequence length="378" mass="42822">MTELPRELRTPCYVIDRALLRNNLETLKSVQDMTGCKILLAQKAFAMWSVSDLIREYLWGTSASSLNEARLGREEFGGELHFCAPGIREDEFDELLQLCDHIVFNSFSQWKRCKDRIEDNERNISCGLRINPNHSEVKTAIYDPCAAGSRMGILPEFFESETLEGISGFHFHNLCELNSDALQRTLAAVEDNFFDYLPEIEWINFGGGHHITRPDYDIDLLCDLISDFSRRYDVQIYLEPGEAVALNTGVLIASVLDIVHNDLDIAVLDTSAATHMPDVLEMPYRPEIRGAGKPGENPYTYRLAGPSCLAGDVIGDYSFKQPLQPGSRLVFGDMAHYTMVKNNTFNGINLPDIVIRNEDGSFKLQRRFGYEDFKNRLS</sequence>
<feature type="binding site" evidence="11">
    <location>
        <position position="278"/>
    </location>
    <ligand>
        <name>substrate</name>
    </ligand>
</feature>
<comment type="catalytic activity">
    <reaction evidence="9">
        <text>carboxyspermidine + H(+) = spermidine + CO2</text>
        <dbReference type="Rhea" id="RHEA:34095"/>
        <dbReference type="ChEBI" id="CHEBI:15378"/>
        <dbReference type="ChEBI" id="CHEBI:16526"/>
        <dbReference type="ChEBI" id="CHEBI:57834"/>
        <dbReference type="ChEBI" id="CHEBI:65072"/>
        <dbReference type="EC" id="4.1.1.96"/>
    </reaction>
</comment>
<dbReference type="KEGG" id="pbas:SMSP2_00205"/>
<comment type="cofactor">
    <cofactor evidence="1">
        <name>pyridoxal 5'-phosphate</name>
        <dbReference type="ChEBI" id="CHEBI:597326"/>
    </cofactor>
</comment>
<keyword evidence="5" id="KW-0663">Pyridoxal phosphate</keyword>
<name>A0A1Q2MB12_9BACT</name>
<dbReference type="EC" id="4.1.1.96" evidence="2"/>
<keyword evidence="6" id="KW-0745">Spermidine biosynthesis</keyword>
<dbReference type="EMBL" id="CP019646">
    <property type="protein sequence ID" value="AQQ69871.1"/>
    <property type="molecule type" value="Genomic_DNA"/>
</dbReference>